<accession>A0A2D6YL89</accession>
<evidence type="ECO:0000313" key="1">
    <source>
        <dbReference type="EMBL" id="MAH63966.1"/>
    </source>
</evidence>
<dbReference type="Proteomes" id="UP000226525">
    <property type="component" value="Unassembled WGS sequence"/>
</dbReference>
<dbReference type="AlphaFoldDB" id="A0A2D6YL89"/>
<dbReference type="InterPro" id="IPR027417">
    <property type="entry name" value="P-loop_NTPase"/>
</dbReference>
<gene>
    <name evidence="1" type="ORF">CMN54_11080</name>
</gene>
<dbReference type="EMBL" id="NZEX01000125">
    <property type="protein sequence ID" value="MAH63966.1"/>
    <property type="molecule type" value="Genomic_DNA"/>
</dbReference>
<dbReference type="SUPFAM" id="SSF52540">
    <property type="entry name" value="P-loop containing nucleoside triphosphate hydrolases"/>
    <property type="match status" value="1"/>
</dbReference>
<sequence>MISSVSPYCILTPRDWLIVQCECVSRYIINFKSGRRAGRDNQYRALGSLHDSTPAGKMMPALRIAIIGISGCGKSTLAQ</sequence>
<organism evidence="1 2">
    <name type="scientific">SAR324 cluster bacterium</name>
    <dbReference type="NCBI Taxonomy" id="2024889"/>
    <lineage>
        <taxon>Bacteria</taxon>
        <taxon>Deltaproteobacteria</taxon>
        <taxon>SAR324 cluster</taxon>
    </lineage>
</organism>
<protein>
    <submittedName>
        <fullName evidence="1">Uncharacterized protein</fullName>
    </submittedName>
</protein>
<evidence type="ECO:0000313" key="2">
    <source>
        <dbReference type="Proteomes" id="UP000226525"/>
    </source>
</evidence>
<proteinExistence type="predicted"/>
<name>A0A2D6YL89_9DELT</name>
<comment type="caution">
    <text evidence="1">The sequence shown here is derived from an EMBL/GenBank/DDBJ whole genome shotgun (WGS) entry which is preliminary data.</text>
</comment>
<reference evidence="2" key="1">
    <citation type="submission" date="2017-09" db="EMBL/GenBank/DDBJ databases">
        <title>The Reconstruction of 2,631 Draft Metagenome-Assembled Genomes from the Global Oceans.</title>
        <authorList>
            <person name="Tully B.J."/>
            <person name="Graham E.D."/>
            <person name="Heidelberg J.F."/>
        </authorList>
    </citation>
    <scope>NUCLEOTIDE SEQUENCE [LARGE SCALE GENOMIC DNA]</scope>
</reference>